<feature type="region of interest" description="Disordered" evidence="1">
    <location>
        <begin position="23"/>
        <end position="154"/>
    </location>
</feature>
<evidence type="ECO:0000256" key="1">
    <source>
        <dbReference type="SAM" id="MobiDB-lite"/>
    </source>
</evidence>
<evidence type="ECO:0000313" key="3">
    <source>
        <dbReference type="EMBL" id="RSH88135.1"/>
    </source>
</evidence>
<feature type="compositionally biased region" description="Low complexity" evidence="1">
    <location>
        <begin position="62"/>
        <end position="107"/>
    </location>
</feature>
<dbReference type="Proteomes" id="UP000279236">
    <property type="component" value="Unassembled WGS sequence"/>
</dbReference>
<sequence>MRRPPPPPRKAAKLAKKQCAKDIKRLKNFGRVASRFAPEDPPSEERDSGGLLANFIDDSESSADAAATPNRSAAAAAATKSRTHSTPATAAAPSPTPSAPAAAVAAPRSPVDSRKTERRPGAEAQKPAGKGKDIDRRGATDIQAVVSKRQSMRKADESEAIEVFVCDSNRKTHRYGMKRATKFKNLKTMHAEDLKATKGSVRLFWRGKEVMDNDTVASLNVGSGERLYSAVISR</sequence>
<proteinExistence type="predicted"/>
<feature type="domain" description="Ubiquitin-like" evidence="2">
    <location>
        <begin position="161"/>
        <end position="234"/>
    </location>
</feature>
<dbReference type="EMBL" id="RSCE01000001">
    <property type="protein sequence ID" value="RSH88135.1"/>
    <property type="molecule type" value="Genomic_DNA"/>
</dbReference>
<gene>
    <name evidence="3" type="ORF">EHS24_000662</name>
</gene>
<dbReference type="SUPFAM" id="SSF54236">
    <property type="entry name" value="Ubiquitin-like"/>
    <property type="match status" value="1"/>
</dbReference>
<dbReference type="InterPro" id="IPR000626">
    <property type="entry name" value="Ubiquitin-like_dom"/>
</dbReference>
<feature type="compositionally biased region" description="Basic and acidic residues" evidence="1">
    <location>
        <begin position="130"/>
        <end position="139"/>
    </location>
</feature>
<feature type="compositionally biased region" description="Basic and acidic residues" evidence="1">
    <location>
        <begin position="111"/>
        <end position="121"/>
    </location>
</feature>
<dbReference type="AlphaFoldDB" id="A0A427YAT2"/>
<keyword evidence="4" id="KW-1185">Reference proteome</keyword>
<organism evidence="3 4">
    <name type="scientific">Apiotrichum porosum</name>
    <dbReference type="NCBI Taxonomy" id="105984"/>
    <lineage>
        <taxon>Eukaryota</taxon>
        <taxon>Fungi</taxon>
        <taxon>Dikarya</taxon>
        <taxon>Basidiomycota</taxon>
        <taxon>Agaricomycotina</taxon>
        <taxon>Tremellomycetes</taxon>
        <taxon>Trichosporonales</taxon>
        <taxon>Trichosporonaceae</taxon>
        <taxon>Apiotrichum</taxon>
    </lineage>
</organism>
<evidence type="ECO:0000313" key="4">
    <source>
        <dbReference type="Proteomes" id="UP000279236"/>
    </source>
</evidence>
<reference evidence="3 4" key="1">
    <citation type="submission" date="2018-11" db="EMBL/GenBank/DDBJ databases">
        <title>Genome sequence of Apiotrichum porosum DSM 27194.</title>
        <authorList>
            <person name="Aliyu H."/>
            <person name="Gorte O."/>
            <person name="Ochsenreither K."/>
        </authorList>
    </citation>
    <scope>NUCLEOTIDE SEQUENCE [LARGE SCALE GENOMIC DNA]</scope>
    <source>
        <strain evidence="3 4">DSM 27194</strain>
    </source>
</reference>
<comment type="caution">
    <text evidence="3">The sequence shown here is derived from an EMBL/GenBank/DDBJ whole genome shotgun (WGS) entry which is preliminary data.</text>
</comment>
<protein>
    <recommendedName>
        <fullName evidence="2">Ubiquitin-like domain-containing protein</fullName>
    </recommendedName>
</protein>
<dbReference type="Gene3D" id="3.10.20.90">
    <property type="entry name" value="Phosphatidylinositol 3-kinase Catalytic Subunit, Chain A, domain 1"/>
    <property type="match status" value="1"/>
</dbReference>
<dbReference type="PROSITE" id="PS50053">
    <property type="entry name" value="UBIQUITIN_2"/>
    <property type="match status" value="1"/>
</dbReference>
<name>A0A427YAT2_9TREE</name>
<evidence type="ECO:0000259" key="2">
    <source>
        <dbReference type="PROSITE" id="PS50053"/>
    </source>
</evidence>
<dbReference type="GeneID" id="39585205"/>
<dbReference type="InterPro" id="IPR029071">
    <property type="entry name" value="Ubiquitin-like_domsf"/>
</dbReference>
<accession>A0A427YAT2</accession>
<dbReference type="RefSeq" id="XP_028480343.1">
    <property type="nucleotide sequence ID" value="XM_028616486.1"/>
</dbReference>